<sequence length="172" mass="19294">MKLFPSLVAAALALVVAYGCVPGLKSSKNPPGVRDLKAQGVPDQSNSVPPPSPAQRPNVSPDGNPPSARAEKTVESSMDFRLKDEINRSAMEFAEKNVPNVKHIKTCYSQIYGGWYLILYVQKGKRTSLEQYLWNKDFQQWEVIYQLKELPAKQLEFHLKGEVGDEKCFVLK</sequence>
<dbReference type="AlphaFoldDB" id="A0A9D6V2B8"/>
<evidence type="ECO:0000256" key="1">
    <source>
        <dbReference type="SAM" id="MobiDB-lite"/>
    </source>
</evidence>
<protein>
    <recommendedName>
        <fullName evidence="4">Lipoprotein</fullName>
    </recommendedName>
</protein>
<name>A0A9D6V2B8_9BACT</name>
<organism evidence="2 3">
    <name type="scientific">Desulfomonile tiedjei</name>
    <dbReference type="NCBI Taxonomy" id="2358"/>
    <lineage>
        <taxon>Bacteria</taxon>
        <taxon>Pseudomonadati</taxon>
        <taxon>Thermodesulfobacteriota</taxon>
        <taxon>Desulfomonilia</taxon>
        <taxon>Desulfomonilales</taxon>
        <taxon>Desulfomonilaceae</taxon>
        <taxon>Desulfomonile</taxon>
    </lineage>
</organism>
<gene>
    <name evidence="2" type="ORF">HY912_14965</name>
</gene>
<dbReference type="PROSITE" id="PS51257">
    <property type="entry name" value="PROKAR_LIPOPROTEIN"/>
    <property type="match status" value="1"/>
</dbReference>
<reference evidence="2" key="1">
    <citation type="submission" date="2020-07" db="EMBL/GenBank/DDBJ databases">
        <title>Huge and variable diversity of episymbiotic CPR bacteria and DPANN archaea in groundwater ecosystems.</title>
        <authorList>
            <person name="He C.Y."/>
            <person name="Keren R."/>
            <person name="Whittaker M."/>
            <person name="Farag I.F."/>
            <person name="Doudna J."/>
            <person name="Cate J.H.D."/>
            <person name="Banfield J.F."/>
        </authorList>
    </citation>
    <scope>NUCLEOTIDE SEQUENCE</scope>
    <source>
        <strain evidence="2">NC_groundwater_1664_Pr3_B-0.1um_52_9</strain>
    </source>
</reference>
<evidence type="ECO:0000313" key="3">
    <source>
        <dbReference type="Proteomes" id="UP000807825"/>
    </source>
</evidence>
<evidence type="ECO:0000313" key="2">
    <source>
        <dbReference type="EMBL" id="MBI5250790.1"/>
    </source>
</evidence>
<feature type="region of interest" description="Disordered" evidence="1">
    <location>
        <begin position="27"/>
        <end position="76"/>
    </location>
</feature>
<evidence type="ECO:0008006" key="4">
    <source>
        <dbReference type="Google" id="ProtNLM"/>
    </source>
</evidence>
<dbReference type="Proteomes" id="UP000807825">
    <property type="component" value="Unassembled WGS sequence"/>
</dbReference>
<proteinExistence type="predicted"/>
<accession>A0A9D6V2B8</accession>
<comment type="caution">
    <text evidence="2">The sequence shown here is derived from an EMBL/GenBank/DDBJ whole genome shotgun (WGS) entry which is preliminary data.</text>
</comment>
<dbReference type="EMBL" id="JACRDE010000391">
    <property type="protein sequence ID" value="MBI5250790.1"/>
    <property type="molecule type" value="Genomic_DNA"/>
</dbReference>